<dbReference type="Pfam" id="PF10307">
    <property type="entry name" value="HAD_SAK_1"/>
    <property type="match status" value="1"/>
</dbReference>
<reference evidence="3 4" key="1">
    <citation type="submission" date="2024-04" db="EMBL/GenBank/DDBJ databases">
        <title>Phyllosticta paracitricarpa is synonymous to the EU quarantine fungus P. citricarpa based on phylogenomic analyses.</title>
        <authorList>
            <consortium name="Lawrence Berkeley National Laboratory"/>
            <person name="Van Ingen-Buijs V.A."/>
            <person name="Van Westerhoven A.C."/>
            <person name="Haridas S."/>
            <person name="Skiadas P."/>
            <person name="Martin F."/>
            <person name="Groenewald J.Z."/>
            <person name="Crous P.W."/>
            <person name="Seidl M.F."/>
        </authorList>
    </citation>
    <scope>NUCLEOTIDE SEQUENCE [LARGE SCALE GENOMIC DNA]</scope>
    <source>
        <strain evidence="3 4">CBS 123374</strain>
    </source>
</reference>
<protein>
    <recommendedName>
        <fullName evidence="2">Swiss Army Knife RNA repair protein HAD domain-containing protein</fullName>
    </recommendedName>
</protein>
<dbReference type="PANTHER" id="PTHR10335:SF23">
    <property type="entry name" value="OB FOLD-CONTAINING PROTEIN, NUCLEIC ACID BINDING"/>
    <property type="match status" value="1"/>
</dbReference>
<feature type="domain" description="Swiss Army Knife RNA repair protein HAD" evidence="2">
    <location>
        <begin position="57"/>
        <end position="264"/>
    </location>
</feature>
<feature type="compositionally biased region" description="Polar residues" evidence="1">
    <location>
        <begin position="429"/>
        <end position="444"/>
    </location>
</feature>
<evidence type="ECO:0000259" key="2">
    <source>
        <dbReference type="Pfam" id="PF10307"/>
    </source>
</evidence>
<evidence type="ECO:0000256" key="1">
    <source>
        <dbReference type="SAM" id="MobiDB-lite"/>
    </source>
</evidence>
<evidence type="ECO:0000313" key="4">
    <source>
        <dbReference type="Proteomes" id="UP001492380"/>
    </source>
</evidence>
<organism evidence="3 4">
    <name type="scientific">Phyllosticta capitalensis</name>
    <dbReference type="NCBI Taxonomy" id="121624"/>
    <lineage>
        <taxon>Eukaryota</taxon>
        <taxon>Fungi</taxon>
        <taxon>Dikarya</taxon>
        <taxon>Ascomycota</taxon>
        <taxon>Pezizomycotina</taxon>
        <taxon>Dothideomycetes</taxon>
        <taxon>Dothideomycetes incertae sedis</taxon>
        <taxon>Botryosphaeriales</taxon>
        <taxon>Phyllostictaceae</taxon>
        <taxon>Phyllosticta</taxon>
    </lineage>
</organism>
<feature type="compositionally biased region" description="Gly residues" evidence="1">
    <location>
        <begin position="491"/>
        <end position="505"/>
    </location>
</feature>
<sequence length="538" mass="60110">MANPPAGMTASAHVSGTMRAYTKTNLGRWSCIDKELPDVNQVKAIHLYDWDNTLFATPLPSDRLWTPSSIGLLQSQDAFAYEGGWWHNPKILAATGEGMEKEEPRAWEGCWDEDVVELVRMSMEQKDVLTVMVTGRQEDRFAELLQRMANAKKLEFDLMCLKPAVGPQNQQFRSTMNFKQEFMKDLVYTYKDANEIRIYEDRPKHAVEFRQLFAELNDAWQRGVSPVSRTPMTAEVIDVPAKSKFLDPLIEVEEIQRLVNTNNKLFRSNPNPNAQPFNIEKTVLNTVYKIDEKVKKELIDTFLPELSSNADGEIRLHAEEIFICRGTCQSRQLQRVGGIGNVQHWRVVATGSLDDKIWAARVEPVPATTNNNNYSSKRHIVLAMRKGAWFTDANDIQNWTPVPADKAIDFPTTVTEIVRLSLNRETADKNSNAGRPPFQSSNQRGGHNNATQGNNNNTRRPNGPPGNTYRGGNQSRGRGGMYPRGGRDGGGRGGRGGGRGGMNGRGGRRPGQYRSLDDVGTGPGAGTAYQYDDGGYPY</sequence>
<accession>A0ABR1YYW1</accession>
<keyword evidence="4" id="KW-1185">Reference proteome</keyword>
<evidence type="ECO:0000313" key="3">
    <source>
        <dbReference type="EMBL" id="KAK8243685.1"/>
    </source>
</evidence>
<comment type="caution">
    <text evidence="3">The sequence shown here is derived from an EMBL/GenBank/DDBJ whole genome shotgun (WGS) entry which is preliminary data.</text>
</comment>
<feature type="compositionally biased region" description="Low complexity" evidence="1">
    <location>
        <begin position="445"/>
        <end position="468"/>
    </location>
</feature>
<gene>
    <name evidence="3" type="ORF">HDK90DRAFT_507486</name>
</gene>
<dbReference type="Proteomes" id="UP001492380">
    <property type="component" value="Unassembled WGS sequence"/>
</dbReference>
<proteinExistence type="predicted"/>
<dbReference type="PANTHER" id="PTHR10335">
    <property type="entry name" value="RRNA 2-O-METHYLTRANSFERASE FIBRILLARIN"/>
    <property type="match status" value="1"/>
</dbReference>
<feature type="region of interest" description="Disordered" evidence="1">
    <location>
        <begin position="425"/>
        <end position="538"/>
    </location>
</feature>
<dbReference type="EMBL" id="JBBWRZ010000002">
    <property type="protein sequence ID" value="KAK8243685.1"/>
    <property type="molecule type" value="Genomic_DNA"/>
</dbReference>
<name>A0ABR1YYW1_9PEZI</name>
<dbReference type="InterPro" id="IPR018812">
    <property type="entry name" value="SAK_HAD"/>
</dbReference>